<keyword evidence="3" id="KW-1185">Reference proteome</keyword>
<name>A0ABU6VGG5_9FABA</name>
<gene>
    <name evidence="2" type="ORF">PIB30_044144</name>
</gene>
<feature type="region of interest" description="Disordered" evidence="1">
    <location>
        <begin position="60"/>
        <end position="99"/>
    </location>
</feature>
<accession>A0ABU6VGG5</accession>
<proteinExistence type="predicted"/>
<feature type="compositionally biased region" description="Polar residues" evidence="1">
    <location>
        <begin position="62"/>
        <end position="75"/>
    </location>
</feature>
<evidence type="ECO:0000256" key="1">
    <source>
        <dbReference type="SAM" id="MobiDB-lite"/>
    </source>
</evidence>
<reference evidence="2 3" key="1">
    <citation type="journal article" date="2023" name="Plants (Basel)">
        <title>Bridging the Gap: Combining Genomics and Transcriptomics Approaches to Understand Stylosanthes scabra, an Orphan Legume from the Brazilian Caatinga.</title>
        <authorList>
            <person name="Ferreira-Neto J.R.C."/>
            <person name="da Silva M.D."/>
            <person name="Binneck E."/>
            <person name="de Melo N.F."/>
            <person name="da Silva R.H."/>
            <person name="de Melo A.L.T.M."/>
            <person name="Pandolfi V."/>
            <person name="Bustamante F.O."/>
            <person name="Brasileiro-Vidal A.C."/>
            <person name="Benko-Iseppon A.M."/>
        </authorList>
    </citation>
    <scope>NUCLEOTIDE SEQUENCE [LARGE SCALE GENOMIC DNA]</scope>
    <source>
        <tissue evidence="2">Leaves</tissue>
    </source>
</reference>
<dbReference type="Proteomes" id="UP001341840">
    <property type="component" value="Unassembled WGS sequence"/>
</dbReference>
<comment type="caution">
    <text evidence="2">The sequence shown here is derived from an EMBL/GenBank/DDBJ whole genome shotgun (WGS) entry which is preliminary data.</text>
</comment>
<protein>
    <submittedName>
        <fullName evidence="2">Uncharacterized protein</fullName>
    </submittedName>
</protein>
<evidence type="ECO:0000313" key="2">
    <source>
        <dbReference type="EMBL" id="MED6171790.1"/>
    </source>
</evidence>
<evidence type="ECO:0000313" key="3">
    <source>
        <dbReference type="Proteomes" id="UP001341840"/>
    </source>
</evidence>
<organism evidence="2 3">
    <name type="scientific">Stylosanthes scabra</name>
    <dbReference type="NCBI Taxonomy" id="79078"/>
    <lineage>
        <taxon>Eukaryota</taxon>
        <taxon>Viridiplantae</taxon>
        <taxon>Streptophyta</taxon>
        <taxon>Embryophyta</taxon>
        <taxon>Tracheophyta</taxon>
        <taxon>Spermatophyta</taxon>
        <taxon>Magnoliopsida</taxon>
        <taxon>eudicotyledons</taxon>
        <taxon>Gunneridae</taxon>
        <taxon>Pentapetalae</taxon>
        <taxon>rosids</taxon>
        <taxon>fabids</taxon>
        <taxon>Fabales</taxon>
        <taxon>Fabaceae</taxon>
        <taxon>Papilionoideae</taxon>
        <taxon>50 kb inversion clade</taxon>
        <taxon>dalbergioids sensu lato</taxon>
        <taxon>Dalbergieae</taxon>
        <taxon>Pterocarpus clade</taxon>
        <taxon>Stylosanthes</taxon>
    </lineage>
</organism>
<sequence length="99" mass="10789">MAFLLNNSTQSFKSGLISLSEKLDDKNYSTWRYQEWLTIQTLSLEHHLDPSNTPPEIVAASAQASEGSVNTNTGSAGAAVSTPPPYGTPTSNEAFKEWR</sequence>
<dbReference type="EMBL" id="JASCZI010151296">
    <property type="protein sequence ID" value="MED6171790.1"/>
    <property type="molecule type" value="Genomic_DNA"/>
</dbReference>